<dbReference type="Pfam" id="PF10994">
    <property type="entry name" value="DUF2817"/>
    <property type="match status" value="1"/>
</dbReference>
<dbReference type="Gene3D" id="3.40.630.10">
    <property type="entry name" value="Zn peptidases"/>
    <property type="match status" value="1"/>
</dbReference>
<dbReference type="EMBL" id="JAHBCL010000013">
    <property type="protein sequence ID" value="MBS7526805.1"/>
    <property type="molecule type" value="Genomic_DNA"/>
</dbReference>
<proteinExistence type="predicted"/>
<dbReference type="RefSeq" id="WP_213236663.1">
    <property type="nucleotide sequence ID" value="NZ_JAHBCL010000013.1"/>
</dbReference>
<protein>
    <submittedName>
        <fullName evidence="1">DUF2817 domain-containing protein</fullName>
    </submittedName>
</protein>
<dbReference type="Proteomes" id="UP000746471">
    <property type="component" value="Unassembled WGS sequence"/>
</dbReference>
<dbReference type="SUPFAM" id="SSF53187">
    <property type="entry name" value="Zn-dependent exopeptidases"/>
    <property type="match status" value="1"/>
</dbReference>
<dbReference type="InterPro" id="IPR021259">
    <property type="entry name" value="DUF2817"/>
</dbReference>
<evidence type="ECO:0000313" key="1">
    <source>
        <dbReference type="EMBL" id="MBS7526805.1"/>
    </source>
</evidence>
<name>A0ABS5PNQ9_9FIRM</name>
<keyword evidence="2" id="KW-1185">Reference proteome</keyword>
<organism evidence="1 2">
    <name type="scientific">Fusibacter paucivorans</name>
    <dbReference type="NCBI Taxonomy" id="76009"/>
    <lineage>
        <taxon>Bacteria</taxon>
        <taxon>Bacillati</taxon>
        <taxon>Bacillota</taxon>
        <taxon>Clostridia</taxon>
        <taxon>Eubacteriales</taxon>
        <taxon>Eubacteriales Family XII. Incertae Sedis</taxon>
        <taxon>Fusibacter</taxon>
    </lineage>
</organism>
<accession>A0ABS5PNQ9</accession>
<reference evidence="1 2" key="1">
    <citation type="submission" date="2021-05" db="EMBL/GenBank/DDBJ databases">
        <title>Fusibacter ferrireducens sp. nov., an anaerobic, sulfur- and Fe-reducing bacterium isolated from the mangrove sediment.</title>
        <authorList>
            <person name="Qiu D."/>
        </authorList>
    </citation>
    <scope>NUCLEOTIDE SEQUENCE [LARGE SCALE GENOMIC DNA]</scope>
    <source>
        <strain evidence="1 2">DSM 12116</strain>
    </source>
</reference>
<comment type="caution">
    <text evidence="1">The sequence shown here is derived from an EMBL/GenBank/DDBJ whole genome shotgun (WGS) entry which is preliminary data.</text>
</comment>
<evidence type="ECO:0000313" key="2">
    <source>
        <dbReference type="Proteomes" id="UP000746471"/>
    </source>
</evidence>
<gene>
    <name evidence="1" type="ORF">KHM83_08960</name>
</gene>
<sequence length="350" mass="41300">MLPNYEETRNRYFKHIQGLKQTYRCVDEETAYNGMHFCYCSNTELPKKLFVLTAGIHGIEGYVGSEMICYFIDDILCNVDLNRNAVIIVNFINAWGMRHLTRNNAEGIDLNRNFIEDFSRMTCSKTAHPFFKGDWVKQNAMDNSRHFFKEVMPLFLSRYWLLTTDRLLRGQYIDPTYPFYGGTELAPENIILTNWLKPYLKANVDWLLADLHTGIGDYGTMTMILDRLEPKSVLQWRIDLGFSNVLRTGEGAMYDIDGDFTGWLYQNQHNRSHFSITVEFGLRKKHFFSTFLSMKHLITENGIRLNHLPITCEPFIYDFFPKDERWWERAQRQFKKGMLALIDTFHYLDT</sequence>